<dbReference type="InterPro" id="IPR035906">
    <property type="entry name" value="MetI-like_sf"/>
</dbReference>
<evidence type="ECO:0000256" key="7">
    <source>
        <dbReference type="RuleBase" id="RU363032"/>
    </source>
</evidence>
<keyword evidence="10" id="KW-1185">Reference proteome</keyword>
<dbReference type="SUPFAM" id="SSF161098">
    <property type="entry name" value="MetI-like"/>
    <property type="match status" value="1"/>
</dbReference>
<dbReference type="InterPro" id="IPR000515">
    <property type="entry name" value="MetI-like"/>
</dbReference>
<feature type="transmembrane region" description="Helical" evidence="7">
    <location>
        <begin position="96"/>
        <end position="121"/>
    </location>
</feature>
<sequence>MSTRLVIRRVLTGVAMLITVSVLVFAATQALPGDIARTILGQNATAEQLARLRGELGLDLPVWQQYLHWVGGLLSGDLGTSLASGTPVAELLRVRVLNSATVVLIALVITLPLGLLLGLAAARRGPLDVGISAAVQTILSLPEFVVGIVLVVLFGGGLLRWLPPTSPLDPRQLAWNQPRLLILPIATMVLIALPHLVEATKTLLREELATDYVRWARLSGLGDVRLLTGYALPNVLGPVAQVAGVTVNYLLGGVVAVESVFAFPGIGSELVAAVGARDIVVVQVIAIGIATVLLITFLIADLIGLLTNPKLRRSR</sequence>
<evidence type="ECO:0000256" key="3">
    <source>
        <dbReference type="ARBA" id="ARBA00022475"/>
    </source>
</evidence>
<keyword evidence="3" id="KW-1003">Cell membrane</keyword>
<dbReference type="PROSITE" id="PS50928">
    <property type="entry name" value="ABC_TM1"/>
    <property type="match status" value="1"/>
</dbReference>
<dbReference type="PANTHER" id="PTHR43163:SF3">
    <property type="entry name" value="PEPTIDE ABC TRANSPORTER PERMEASE PROTEIN"/>
    <property type="match status" value="1"/>
</dbReference>
<keyword evidence="4 7" id="KW-0812">Transmembrane</keyword>
<feature type="transmembrane region" description="Helical" evidence="7">
    <location>
        <begin position="133"/>
        <end position="159"/>
    </location>
</feature>
<evidence type="ECO:0000256" key="6">
    <source>
        <dbReference type="ARBA" id="ARBA00023136"/>
    </source>
</evidence>
<organism evidence="9 10">
    <name type="scientific">Propionicimonas paludicola</name>
    <dbReference type="NCBI Taxonomy" id="185243"/>
    <lineage>
        <taxon>Bacteria</taxon>
        <taxon>Bacillati</taxon>
        <taxon>Actinomycetota</taxon>
        <taxon>Actinomycetes</taxon>
        <taxon>Propionibacteriales</taxon>
        <taxon>Nocardioidaceae</taxon>
        <taxon>Propionicimonas</taxon>
    </lineage>
</organism>
<keyword evidence="6 7" id="KW-0472">Membrane</keyword>
<dbReference type="InterPro" id="IPR045621">
    <property type="entry name" value="BPD_transp_1_N"/>
</dbReference>
<feature type="transmembrane region" description="Helical" evidence="7">
    <location>
        <begin position="66"/>
        <end position="84"/>
    </location>
</feature>
<dbReference type="Pfam" id="PF19300">
    <property type="entry name" value="BPD_transp_1_N"/>
    <property type="match status" value="1"/>
</dbReference>
<evidence type="ECO:0000256" key="4">
    <source>
        <dbReference type="ARBA" id="ARBA00022692"/>
    </source>
</evidence>
<evidence type="ECO:0000256" key="1">
    <source>
        <dbReference type="ARBA" id="ARBA00004651"/>
    </source>
</evidence>
<protein>
    <submittedName>
        <fullName evidence="9">Peptide/nickel transport system permease protein</fullName>
    </submittedName>
</protein>
<comment type="caution">
    <text evidence="9">The sequence shown here is derived from an EMBL/GenBank/DDBJ whole genome shotgun (WGS) entry which is preliminary data.</text>
</comment>
<dbReference type="AlphaFoldDB" id="A0A2A9CU65"/>
<dbReference type="OrthoDB" id="147688at2"/>
<dbReference type="CDD" id="cd06261">
    <property type="entry name" value="TM_PBP2"/>
    <property type="match status" value="1"/>
</dbReference>
<dbReference type="Gene3D" id="1.10.3720.10">
    <property type="entry name" value="MetI-like"/>
    <property type="match status" value="1"/>
</dbReference>
<name>A0A2A9CU65_9ACTN</name>
<feature type="transmembrane region" description="Helical" evidence="7">
    <location>
        <begin position="280"/>
        <end position="306"/>
    </location>
</feature>
<comment type="subcellular location">
    <subcellularLocation>
        <location evidence="1 7">Cell membrane</location>
        <topology evidence="1 7">Multi-pass membrane protein</topology>
    </subcellularLocation>
</comment>
<dbReference type="Pfam" id="PF00528">
    <property type="entry name" value="BPD_transp_1"/>
    <property type="match status" value="1"/>
</dbReference>
<accession>A0A2A9CU65</accession>
<reference evidence="9 10" key="1">
    <citation type="submission" date="2017-10" db="EMBL/GenBank/DDBJ databases">
        <title>Sequencing the genomes of 1000 actinobacteria strains.</title>
        <authorList>
            <person name="Klenk H.-P."/>
        </authorList>
    </citation>
    <scope>NUCLEOTIDE SEQUENCE [LARGE SCALE GENOMIC DNA]</scope>
    <source>
        <strain evidence="9 10">DSM 15597</strain>
    </source>
</reference>
<dbReference type="GO" id="GO:0055085">
    <property type="term" value="P:transmembrane transport"/>
    <property type="evidence" value="ECO:0007669"/>
    <property type="project" value="InterPro"/>
</dbReference>
<dbReference type="GO" id="GO:0005886">
    <property type="term" value="C:plasma membrane"/>
    <property type="evidence" value="ECO:0007669"/>
    <property type="project" value="UniProtKB-SubCell"/>
</dbReference>
<evidence type="ECO:0000256" key="5">
    <source>
        <dbReference type="ARBA" id="ARBA00022989"/>
    </source>
</evidence>
<evidence type="ECO:0000313" key="9">
    <source>
        <dbReference type="EMBL" id="PFG17615.1"/>
    </source>
</evidence>
<proteinExistence type="inferred from homology"/>
<keyword evidence="5 7" id="KW-1133">Transmembrane helix</keyword>
<evidence type="ECO:0000256" key="2">
    <source>
        <dbReference type="ARBA" id="ARBA00022448"/>
    </source>
</evidence>
<comment type="similarity">
    <text evidence="7">Belongs to the binding-protein-dependent transport system permease family.</text>
</comment>
<evidence type="ECO:0000313" key="10">
    <source>
        <dbReference type="Proteomes" id="UP000226079"/>
    </source>
</evidence>
<feature type="transmembrane region" description="Helical" evidence="7">
    <location>
        <begin position="180"/>
        <end position="197"/>
    </location>
</feature>
<dbReference type="RefSeq" id="WP_143483637.1">
    <property type="nucleotide sequence ID" value="NZ_PDJC01000001.1"/>
</dbReference>
<feature type="domain" description="ABC transmembrane type-1" evidence="8">
    <location>
        <begin position="96"/>
        <end position="304"/>
    </location>
</feature>
<dbReference type="Proteomes" id="UP000226079">
    <property type="component" value="Unassembled WGS sequence"/>
</dbReference>
<keyword evidence="2 7" id="KW-0813">Transport</keyword>
<dbReference type="PANTHER" id="PTHR43163">
    <property type="entry name" value="DIPEPTIDE TRANSPORT SYSTEM PERMEASE PROTEIN DPPB-RELATED"/>
    <property type="match status" value="1"/>
</dbReference>
<evidence type="ECO:0000259" key="8">
    <source>
        <dbReference type="PROSITE" id="PS50928"/>
    </source>
</evidence>
<dbReference type="EMBL" id="PDJC01000001">
    <property type="protein sequence ID" value="PFG17615.1"/>
    <property type="molecule type" value="Genomic_DNA"/>
</dbReference>
<gene>
    <name evidence="9" type="ORF">ATK74_2188</name>
</gene>